<reference evidence="4 5" key="1">
    <citation type="journal article" date="2018" name="New Phytol.">
        <title>Phylogenomics of Endogonaceae and evolution of mycorrhizas within Mucoromycota.</title>
        <authorList>
            <person name="Chang Y."/>
            <person name="Desiro A."/>
            <person name="Na H."/>
            <person name="Sandor L."/>
            <person name="Lipzen A."/>
            <person name="Clum A."/>
            <person name="Barry K."/>
            <person name="Grigoriev I.V."/>
            <person name="Martin F.M."/>
            <person name="Stajich J.E."/>
            <person name="Smith M.E."/>
            <person name="Bonito G."/>
            <person name="Spatafora J.W."/>
        </authorList>
    </citation>
    <scope>NUCLEOTIDE SEQUENCE [LARGE SCALE GENOMIC DNA]</scope>
    <source>
        <strain evidence="4 5">GMNB39</strain>
    </source>
</reference>
<dbReference type="PANTHER" id="PTHR11652">
    <property type="entry name" value="30S RIBOSOMAL PROTEIN S12 FAMILY MEMBER"/>
    <property type="match status" value="1"/>
</dbReference>
<dbReference type="InterPro" id="IPR006032">
    <property type="entry name" value="Ribosomal_uS12"/>
</dbReference>
<evidence type="ECO:0000256" key="3">
    <source>
        <dbReference type="ARBA" id="ARBA00023274"/>
    </source>
</evidence>
<comment type="similarity">
    <text evidence="1">Belongs to the universal ribosomal protein uS12 family.</text>
</comment>
<dbReference type="PROSITE" id="PS00055">
    <property type="entry name" value="RIBOSOMAL_S12"/>
    <property type="match status" value="1"/>
</dbReference>
<dbReference type="GO" id="GO:0006412">
    <property type="term" value="P:translation"/>
    <property type="evidence" value="ECO:0007669"/>
    <property type="project" value="InterPro"/>
</dbReference>
<dbReference type="FunFam" id="2.40.50.140:FF:000099">
    <property type="entry name" value="Ribosomal protein S12, mitochondrial"/>
    <property type="match status" value="1"/>
</dbReference>
<dbReference type="Gene3D" id="2.40.50.140">
    <property type="entry name" value="Nucleic acid-binding proteins"/>
    <property type="match status" value="1"/>
</dbReference>
<sequence>MSAFRVLASRLSRTLTSHAFVPKLFPSRPIALSAFRPLSAFSKCTPFPSSPPTLILTPRALAMQRSGMATLNQVMRGARKPRKKVSKTPALDTCFQKKGVCNKVYTTKPKKPNSAVRKVARIKLSNGKVVIAYIPGEGHNLQEHSVVLVRGGRVPDLPGVRYHLVRGALDLQGVPSRITSRSKYGSECCSVCLLGVLCVSNWQVPIQRTITMKTVLRNEV</sequence>
<dbReference type="AlphaFoldDB" id="A0A432ZZC1"/>
<keyword evidence="2 4" id="KW-0689">Ribosomal protein</keyword>
<dbReference type="Proteomes" id="UP000268093">
    <property type="component" value="Unassembled WGS sequence"/>
</dbReference>
<organism evidence="4 5">
    <name type="scientific">Jimgerdemannia flammicorona</name>
    <dbReference type="NCBI Taxonomy" id="994334"/>
    <lineage>
        <taxon>Eukaryota</taxon>
        <taxon>Fungi</taxon>
        <taxon>Fungi incertae sedis</taxon>
        <taxon>Mucoromycota</taxon>
        <taxon>Mucoromycotina</taxon>
        <taxon>Endogonomycetes</taxon>
        <taxon>Endogonales</taxon>
        <taxon>Endogonaceae</taxon>
        <taxon>Jimgerdemannia</taxon>
    </lineage>
</organism>
<comment type="caution">
    <text evidence="4">The sequence shown here is derived from an EMBL/GenBank/DDBJ whole genome shotgun (WGS) entry which is preliminary data.</text>
</comment>
<name>A0A432ZZC1_9FUNG</name>
<dbReference type="NCBIfam" id="TIGR00981">
    <property type="entry name" value="rpsL_bact"/>
    <property type="match status" value="1"/>
</dbReference>
<dbReference type="InterPro" id="IPR012340">
    <property type="entry name" value="NA-bd_OB-fold"/>
</dbReference>
<dbReference type="EMBL" id="RBNI01025361">
    <property type="protein sequence ID" value="RUO95837.1"/>
    <property type="molecule type" value="Genomic_DNA"/>
</dbReference>
<evidence type="ECO:0000313" key="4">
    <source>
        <dbReference type="EMBL" id="RUO95837.1"/>
    </source>
</evidence>
<dbReference type="OrthoDB" id="361013at2759"/>
<dbReference type="Pfam" id="PF00164">
    <property type="entry name" value="Ribosom_S12_S23"/>
    <property type="match status" value="1"/>
</dbReference>
<keyword evidence="3" id="KW-0687">Ribonucleoprotein</keyword>
<evidence type="ECO:0000256" key="2">
    <source>
        <dbReference type="ARBA" id="ARBA00022980"/>
    </source>
</evidence>
<dbReference type="SUPFAM" id="SSF50249">
    <property type="entry name" value="Nucleic acid-binding proteins"/>
    <property type="match status" value="1"/>
</dbReference>
<accession>A0A432ZZC1</accession>
<dbReference type="PRINTS" id="PR01034">
    <property type="entry name" value="RIBOSOMALS12"/>
</dbReference>
<dbReference type="GO" id="GO:0003735">
    <property type="term" value="F:structural constituent of ribosome"/>
    <property type="evidence" value="ECO:0007669"/>
    <property type="project" value="InterPro"/>
</dbReference>
<evidence type="ECO:0000256" key="1">
    <source>
        <dbReference type="ARBA" id="ARBA00005657"/>
    </source>
</evidence>
<dbReference type="GO" id="GO:0015935">
    <property type="term" value="C:small ribosomal subunit"/>
    <property type="evidence" value="ECO:0007669"/>
    <property type="project" value="InterPro"/>
</dbReference>
<dbReference type="InterPro" id="IPR005679">
    <property type="entry name" value="Ribosomal_uS12_bac"/>
</dbReference>
<dbReference type="CDD" id="cd03368">
    <property type="entry name" value="Ribosomal_S12"/>
    <property type="match status" value="1"/>
</dbReference>
<gene>
    <name evidence="4" type="ORF">BC936DRAFT_143121</name>
</gene>
<evidence type="ECO:0000313" key="5">
    <source>
        <dbReference type="Proteomes" id="UP000268093"/>
    </source>
</evidence>
<proteinExistence type="inferred from homology"/>
<protein>
    <submittedName>
        <fullName evidence="4">Ribosomal protein S12/S23-domain-containing protein</fullName>
    </submittedName>
</protein>
<keyword evidence="5" id="KW-1185">Reference proteome</keyword>